<protein>
    <recommendedName>
        <fullName evidence="5">Lipoprotein</fullName>
    </recommendedName>
</protein>
<feature type="signal peptide" evidence="2">
    <location>
        <begin position="1"/>
        <end position="25"/>
    </location>
</feature>
<dbReference type="Proteomes" id="UP000050280">
    <property type="component" value="Unassembled WGS sequence"/>
</dbReference>
<evidence type="ECO:0000256" key="1">
    <source>
        <dbReference type="SAM" id="MobiDB-lite"/>
    </source>
</evidence>
<name>A0A0P7A251_9FLAO</name>
<sequence length="251" mass="28559">MKFRSILSCLVVLMLLFACSSDGTADGTQDETTEEMEEGASEDPTEEVPNVDTISYVEKNGIVSVEFETVEGEIDWERGSSLEGFEGEGYLVWNNPDSFQMPGNGILTYTLQITTPGTYRFIWRSRITEGETQSEANDSWLRFDDADDFFGEKDGSFVYPRDRGKTPTPEGSSRDGWLKVYMNRLGEWFWRSNTSDNDPHDIFVRFNEPGVYTMEVSGRSQFHGLDRFLLFVEGTTFEEAEAAERSEIVRP</sequence>
<gene>
    <name evidence="3" type="ORF">I595_3340</name>
</gene>
<evidence type="ECO:0000313" key="4">
    <source>
        <dbReference type="Proteomes" id="UP000050280"/>
    </source>
</evidence>
<accession>A0A0P7A251</accession>
<proteinExistence type="predicted"/>
<dbReference type="AlphaFoldDB" id="A0A0P7A251"/>
<organism evidence="3 4">
    <name type="scientific">Croceitalea dokdonensis DOKDO 023</name>
    <dbReference type="NCBI Taxonomy" id="1300341"/>
    <lineage>
        <taxon>Bacteria</taxon>
        <taxon>Pseudomonadati</taxon>
        <taxon>Bacteroidota</taxon>
        <taxon>Flavobacteriia</taxon>
        <taxon>Flavobacteriales</taxon>
        <taxon>Flavobacteriaceae</taxon>
        <taxon>Croceitalea</taxon>
    </lineage>
</organism>
<comment type="caution">
    <text evidence="3">The sequence shown here is derived from an EMBL/GenBank/DDBJ whole genome shotgun (WGS) entry which is preliminary data.</text>
</comment>
<dbReference type="RefSeq" id="WP_157449773.1">
    <property type="nucleotide sequence ID" value="NZ_LDJX01000008.1"/>
</dbReference>
<dbReference type="OrthoDB" id="9768039at2"/>
<keyword evidence="2" id="KW-0732">Signal</keyword>
<dbReference type="PROSITE" id="PS51257">
    <property type="entry name" value="PROKAR_LIPOPROTEIN"/>
    <property type="match status" value="1"/>
</dbReference>
<evidence type="ECO:0000256" key="2">
    <source>
        <dbReference type="SAM" id="SignalP"/>
    </source>
</evidence>
<dbReference type="STRING" id="1300341.I595_3340"/>
<dbReference type="EMBL" id="LDJX01000008">
    <property type="protein sequence ID" value="KPM30519.1"/>
    <property type="molecule type" value="Genomic_DNA"/>
</dbReference>
<feature type="chain" id="PRO_5006134604" description="Lipoprotein" evidence="2">
    <location>
        <begin position="26"/>
        <end position="251"/>
    </location>
</feature>
<evidence type="ECO:0008006" key="5">
    <source>
        <dbReference type="Google" id="ProtNLM"/>
    </source>
</evidence>
<evidence type="ECO:0000313" key="3">
    <source>
        <dbReference type="EMBL" id="KPM30519.1"/>
    </source>
</evidence>
<feature type="compositionally biased region" description="Acidic residues" evidence="1">
    <location>
        <begin position="28"/>
        <end position="46"/>
    </location>
</feature>
<feature type="region of interest" description="Disordered" evidence="1">
    <location>
        <begin position="24"/>
        <end position="48"/>
    </location>
</feature>
<reference evidence="3 4" key="1">
    <citation type="submission" date="2015-09" db="EMBL/GenBank/DDBJ databases">
        <title>Genome sequence of the marine flavobacterium Croceitalea dokdonensis DOKDO 023 that contains proton- and sodium-pumping rhodopsins.</title>
        <authorList>
            <person name="Kwon S.-K."/>
            <person name="Lee H.K."/>
            <person name="Kwak M.-J."/>
            <person name="Kim J.F."/>
        </authorList>
    </citation>
    <scope>NUCLEOTIDE SEQUENCE [LARGE SCALE GENOMIC DNA]</scope>
    <source>
        <strain evidence="3 4">DOKDO 023</strain>
    </source>
</reference>
<keyword evidence="4" id="KW-1185">Reference proteome</keyword>